<evidence type="ECO:0000256" key="1">
    <source>
        <dbReference type="ARBA" id="ARBA00004141"/>
    </source>
</evidence>
<organism evidence="7 8">
    <name type="scientific">Amycolatopsis albidoflavus</name>
    <dbReference type="NCBI Taxonomy" id="102226"/>
    <lineage>
        <taxon>Bacteria</taxon>
        <taxon>Bacillati</taxon>
        <taxon>Actinomycetota</taxon>
        <taxon>Actinomycetes</taxon>
        <taxon>Pseudonocardiales</taxon>
        <taxon>Pseudonocardiaceae</taxon>
        <taxon>Amycolatopsis</taxon>
    </lineage>
</organism>
<feature type="transmembrane region" description="Helical" evidence="5">
    <location>
        <begin position="88"/>
        <end position="107"/>
    </location>
</feature>
<dbReference type="EMBL" id="JBHUKQ010000016">
    <property type="protein sequence ID" value="MFD2485376.1"/>
    <property type="molecule type" value="Genomic_DNA"/>
</dbReference>
<sequence length="149" mass="15851">MSAVIEARPTRFSGVRKLLGQLMRYSAVGIVTTLGYLTVFAVLRTFLGPFVGNGIALVLASLSSTAANRRLTFGVVGAHRRGRQFLEGFLIFCAGLALTSGALAVVDNVGSPGFRLAELGLLAAAKLSGGILRFALFRVWVFHPRRLSA</sequence>
<evidence type="ECO:0000256" key="4">
    <source>
        <dbReference type="ARBA" id="ARBA00023136"/>
    </source>
</evidence>
<comment type="caution">
    <text evidence="7">The sequence shown here is derived from an EMBL/GenBank/DDBJ whole genome shotgun (WGS) entry which is preliminary data.</text>
</comment>
<evidence type="ECO:0000259" key="6">
    <source>
        <dbReference type="Pfam" id="PF04138"/>
    </source>
</evidence>
<comment type="subcellular location">
    <subcellularLocation>
        <location evidence="1">Membrane</location>
        <topology evidence="1">Multi-pass membrane protein</topology>
    </subcellularLocation>
</comment>
<evidence type="ECO:0000256" key="5">
    <source>
        <dbReference type="SAM" id="Phobius"/>
    </source>
</evidence>
<evidence type="ECO:0000256" key="3">
    <source>
        <dbReference type="ARBA" id="ARBA00022989"/>
    </source>
</evidence>
<feature type="transmembrane region" description="Helical" evidence="5">
    <location>
        <begin position="119"/>
        <end position="141"/>
    </location>
</feature>
<name>A0ABW5I7M1_9PSEU</name>
<accession>A0ABW5I7M1</accession>
<evidence type="ECO:0000313" key="7">
    <source>
        <dbReference type="EMBL" id="MFD2485376.1"/>
    </source>
</evidence>
<reference evidence="8" key="1">
    <citation type="journal article" date="2019" name="Int. J. Syst. Evol. Microbiol.">
        <title>The Global Catalogue of Microorganisms (GCM) 10K type strain sequencing project: providing services to taxonomists for standard genome sequencing and annotation.</title>
        <authorList>
            <consortium name="The Broad Institute Genomics Platform"/>
            <consortium name="The Broad Institute Genome Sequencing Center for Infectious Disease"/>
            <person name="Wu L."/>
            <person name="Ma J."/>
        </authorList>
    </citation>
    <scope>NUCLEOTIDE SEQUENCE [LARGE SCALE GENOMIC DNA]</scope>
    <source>
        <strain evidence="8">CGMCC 4.7638</strain>
    </source>
</reference>
<protein>
    <submittedName>
        <fullName evidence="7">GtrA family protein</fullName>
    </submittedName>
</protein>
<feature type="domain" description="GtrA/DPMS transmembrane" evidence="6">
    <location>
        <begin position="24"/>
        <end position="142"/>
    </location>
</feature>
<keyword evidence="3 5" id="KW-1133">Transmembrane helix</keyword>
<dbReference type="InterPro" id="IPR007267">
    <property type="entry name" value="GtrA_DPMS_TM"/>
</dbReference>
<proteinExistence type="predicted"/>
<feature type="transmembrane region" description="Helical" evidence="5">
    <location>
        <begin position="22"/>
        <end position="43"/>
    </location>
</feature>
<evidence type="ECO:0000256" key="2">
    <source>
        <dbReference type="ARBA" id="ARBA00022692"/>
    </source>
</evidence>
<evidence type="ECO:0000313" key="8">
    <source>
        <dbReference type="Proteomes" id="UP001597542"/>
    </source>
</evidence>
<dbReference type="Proteomes" id="UP001597542">
    <property type="component" value="Unassembled WGS sequence"/>
</dbReference>
<dbReference type="Pfam" id="PF04138">
    <property type="entry name" value="GtrA_DPMS_TM"/>
    <property type="match status" value="1"/>
</dbReference>
<keyword evidence="8" id="KW-1185">Reference proteome</keyword>
<keyword evidence="4 5" id="KW-0472">Membrane</keyword>
<keyword evidence="2 5" id="KW-0812">Transmembrane</keyword>
<dbReference type="RefSeq" id="WP_350539769.1">
    <property type="nucleotide sequence ID" value="NZ_JBHUKQ010000016.1"/>
</dbReference>
<feature type="transmembrane region" description="Helical" evidence="5">
    <location>
        <begin position="49"/>
        <end position="67"/>
    </location>
</feature>
<gene>
    <name evidence="7" type="ORF">ACFSUT_34250</name>
</gene>